<dbReference type="GO" id="GO:0032798">
    <property type="term" value="C:Swi5-Sfr1 complex"/>
    <property type="evidence" value="ECO:0007669"/>
    <property type="project" value="InterPro"/>
</dbReference>
<evidence type="ECO:0000256" key="6">
    <source>
        <dbReference type="ARBA" id="ARBA00023054"/>
    </source>
</evidence>
<organism evidence="12 13">
    <name type="scientific">Gambusia affinis</name>
    <name type="common">Western mosquitofish</name>
    <name type="synonym">Heterandria affinis</name>
    <dbReference type="NCBI Taxonomy" id="33528"/>
    <lineage>
        <taxon>Eukaryota</taxon>
        <taxon>Metazoa</taxon>
        <taxon>Chordata</taxon>
        <taxon>Craniata</taxon>
        <taxon>Vertebrata</taxon>
        <taxon>Euteleostomi</taxon>
        <taxon>Actinopterygii</taxon>
        <taxon>Neopterygii</taxon>
        <taxon>Teleostei</taxon>
        <taxon>Neoteleostei</taxon>
        <taxon>Acanthomorphata</taxon>
        <taxon>Ovalentaria</taxon>
        <taxon>Atherinomorphae</taxon>
        <taxon>Cyprinodontiformes</taxon>
        <taxon>Poeciliidae</taxon>
        <taxon>Poeciliinae</taxon>
        <taxon>Gambusia</taxon>
    </lineage>
</organism>
<feature type="region of interest" description="Disordered" evidence="11">
    <location>
        <begin position="62"/>
        <end position="82"/>
    </location>
</feature>
<evidence type="ECO:0000256" key="4">
    <source>
        <dbReference type="ARBA" id="ARBA00022763"/>
    </source>
</evidence>
<proteinExistence type="inferred from homology"/>
<dbReference type="Pfam" id="PF10376">
    <property type="entry name" value="Mei5"/>
    <property type="match status" value="2"/>
</dbReference>
<comment type="similarity">
    <text evidence="2">Belongs to the SFR1/MEI5 family.</text>
</comment>
<evidence type="ECO:0000256" key="8">
    <source>
        <dbReference type="ARBA" id="ARBA00023204"/>
    </source>
</evidence>
<evidence type="ECO:0000256" key="9">
    <source>
        <dbReference type="ARBA" id="ARBA00023242"/>
    </source>
</evidence>
<evidence type="ECO:0000256" key="1">
    <source>
        <dbReference type="ARBA" id="ARBA00004123"/>
    </source>
</evidence>
<evidence type="ECO:0000256" key="5">
    <source>
        <dbReference type="ARBA" id="ARBA00023015"/>
    </source>
</evidence>
<dbReference type="PANTHER" id="PTHR28643:SF1">
    <property type="entry name" value="SWI5-DEPENDENT RECOMBINATION DNA REPAIR PROTEIN 1 HOMOLOG"/>
    <property type="match status" value="1"/>
</dbReference>
<protein>
    <recommendedName>
        <fullName evidence="3">Swi5-dependent recombination DNA repair protein 1 homolog</fullName>
    </recommendedName>
    <alternativeName>
        <fullName evidence="10">Meiosis protein 5 homolog</fullName>
    </alternativeName>
</protein>
<reference evidence="12 13" key="1">
    <citation type="journal article" date="2018" name="G3 (Bethesda)">
        <title>A High-Quality Reference Genome for the Invasive Mosquitofish Gambusia affinis Using a Chicago Library.</title>
        <authorList>
            <person name="Hoffberg S.L."/>
            <person name="Troendle N.J."/>
            <person name="Glenn T.C."/>
            <person name="Mahmud O."/>
            <person name="Louha S."/>
            <person name="Chalopin D."/>
            <person name="Bennetzen J.L."/>
            <person name="Mauricio R."/>
        </authorList>
    </citation>
    <scope>NUCLEOTIDE SEQUENCE [LARGE SCALE GENOMIC DNA]</scope>
    <source>
        <strain evidence="12">NE01/NJP1002.9</strain>
        <tissue evidence="12">Muscle</tissue>
    </source>
</reference>
<dbReference type="InterPro" id="IPR018468">
    <property type="entry name" value="SFR1/Mei5"/>
</dbReference>
<dbReference type="GO" id="GO:0000724">
    <property type="term" value="P:double-strand break repair via homologous recombination"/>
    <property type="evidence" value="ECO:0007669"/>
    <property type="project" value="InterPro"/>
</dbReference>
<evidence type="ECO:0000256" key="7">
    <source>
        <dbReference type="ARBA" id="ARBA00023163"/>
    </source>
</evidence>
<evidence type="ECO:0000256" key="10">
    <source>
        <dbReference type="ARBA" id="ARBA00033234"/>
    </source>
</evidence>
<keyword evidence="4" id="KW-0227">DNA damage</keyword>
<gene>
    <name evidence="12" type="ORF">CCH79_00001740</name>
</gene>
<keyword evidence="7" id="KW-0804">Transcription</keyword>
<dbReference type="Gene3D" id="6.10.140.1020">
    <property type="match status" value="1"/>
</dbReference>
<keyword evidence="13" id="KW-1185">Reference proteome</keyword>
<dbReference type="InterPro" id="IPR042429">
    <property type="entry name" value="SFR1"/>
</dbReference>
<dbReference type="AlphaFoldDB" id="A0A315VRA5"/>
<evidence type="ECO:0000313" key="12">
    <source>
        <dbReference type="EMBL" id="PWA25629.1"/>
    </source>
</evidence>
<evidence type="ECO:0000313" key="13">
    <source>
        <dbReference type="Proteomes" id="UP000250572"/>
    </source>
</evidence>
<dbReference type="OMA" id="HEYSSPC"/>
<name>A0A315VRA5_GAMAF</name>
<comment type="caution">
    <text evidence="12">The sequence shown here is derived from an EMBL/GenBank/DDBJ whole genome shotgun (WGS) entry which is preliminary data.</text>
</comment>
<dbReference type="OrthoDB" id="10051617at2759"/>
<evidence type="ECO:0000256" key="2">
    <source>
        <dbReference type="ARBA" id="ARBA00008729"/>
    </source>
</evidence>
<dbReference type="GO" id="GO:0003713">
    <property type="term" value="F:transcription coactivator activity"/>
    <property type="evidence" value="ECO:0007669"/>
    <property type="project" value="InterPro"/>
</dbReference>
<evidence type="ECO:0000256" key="3">
    <source>
        <dbReference type="ARBA" id="ARBA00014688"/>
    </source>
</evidence>
<comment type="subcellular location">
    <subcellularLocation>
        <location evidence="1">Nucleus</location>
    </subcellularLocation>
</comment>
<keyword evidence="9" id="KW-0539">Nucleus</keyword>
<keyword evidence="6" id="KW-0175">Coiled coil</keyword>
<dbReference type="Proteomes" id="UP000250572">
    <property type="component" value="Unassembled WGS sequence"/>
</dbReference>
<keyword evidence="8" id="KW-0234">DNA repair</keyword>
<accession>A0A315VRA5</accession>
<dbReference type="EMBL" id="NHOQ01001229">
    <property type="protein sequence ID" value="PWA25629.1"/>
    <property type="molecule type" value="Genomic_DNA"/>
</dbReference>
<sequence>MEITPKAAKLSCGYSSPCSVESSPSEFKEKLHSGLSASLRERLKRTRRSFVSPLSVAKRLCVDSEEEEDAPHAPADSQETIPVHTLDANGTEVKLGNERLSSLAPQPSHMSSGDLALQLRKEVKEKTETLRRLKMVKMYRSKNDLTQLQTLIDKWRSCTQAALYELQSEFPIDGRKADLSELIDLFGLDDSILCFDRPEGDFTT</sequence>
<keyword evidence="5" id="KW-0805">Transcription regulation</keyword>
<evidence type="ECO:0000256" key="11">
    <source>
        <dbReference type="SAM" id="MobiDB-lite"/>
    </source>
</evidence>
<dbReference type="PANTHER" id="PTHR28643">
    <property type="entry name" value="SWI5-DEPENDENT RECOMBINATION DNA REPAIR PROTEIN 1 HOMOLOG"/>
    <property type="match status" value="1"/>
</dbReference>